<name>A0AAU7MZM6_9FLAO</name>
<evidence type="ECO:0000256" key="2">
    <source>
        <dbReference type="ARBA" id="ARBA00023125"/>
    </source>
</evidence>
<dbReference type="SMART" id="SM00530">
    <property type="entry name" value="HTH_XRE"/>
    <property type="match status" value="1"/>
</dbReference>
<protein>
    <submittedName>
        <fullName evidence="4">HigA family addiction module antitoxin</fullName>
    </submittedName>
</protein>
<reference evidence="4" key="1">
    <citation type="submission" date="2024-05" db="EMBL/GenBank/DDBJ databases">
        <title>Draft Genome Sequences of Flagellimonas sp. MMG031 and Marinobacter sp. MMG032 Isolated from the dinoflagellate Symbiodinium pilosum.</title>
        <authorList>
            <person name="Shikuma N.J."/>
            <person name="Farrell M.V."/>
        </authorList>
    </citation>
    <scope>NUCLEOTIDE SEQUENCE</scope>
    <source>
        <strain evidence="4">MMG031</strain>
    </source>
</reference>
<dbReference type="NCBIfam" id="TIGR02607">
    <property type="entry name" value="antidote_HigA"/>
    <property type="match status" value="1"/>
</dbReference>
<feature type="domain" description="HTH cro/C1-type" evidence="3">
    <location>
        <begin position="20"/>
        <end position="74"/>
    </location>
</feature>
<evidence type="ECO:0000256" key="1">
    <source>
        <dbReference type="ARBA" id="ARBA00007227"/>
    </source>
</evidence>
<dbReference type="InterPro" id="IPR013430">
    <property type="entry name" value="Toxin_antidote_HigA"/>
</dbReference>
<dbReference type="Gene3D" id="1.10.10.2910">
    <property type="match status" value="1"/>
</dbReference>
<dbReference type="InterPro" id="IPR001387">
    <property type="entry name" value="Cro/C1-type_HTH"/>
</dbReference>
<evidence type="ECO:0000259" key="3">
    <source>
        <dbReference type="PROSITE" id="PS50943"/>
    </source>
</evidence>
<dbReference type="EMBL" id="CP157804">
    <property type="protein sequence ID" value="XBQ23814.1"/>
    <property type="molecule type" value="Genomic_DNA"/>
</dbReference>
<comment type="similarity">
    <text evidence="1">Belongs to the short-chain fatty acyl-CoA assimilation regulator (ScfR) family.</text>
</comment>
<dbReference type="InterPro" id="IPR010359">
    <property type="entry name" value="IrrE_HExxH"/>
</dbReference>
<dbReference type="Gene3D" id="1.10.260.40">
    <property type="entry name" value="lambda repressor-like DNA-binding domains"/>
    <property type="match status" value="1"/>
</dbReference>
<dbReference type="SUPFAM" id="SSF47413">
    <property type="entry name" value="lambda repressor-like DNA-binding domains"/>
    <property type="match status" value="1"/>
</dbReference>
<dbReference type="PROSITE" id="PS50943">
    <property type="entry name" value="HTH_CROC1"/>
    <property type="match status" value="1"/>
</dbReference>
<keyword evidence="2" id="KW-0238">DNA-binding</keyword>
<dbReference type="AlphaFoldDB" id="A0AAU7MZM6"/>
<dbReference type="Pfam" id="PF06114">
    <property type="entry name" value="Peptidase_M78"/>
    <property type="match status" value="1"/>
</dbReference>
<dbReference type="InterPro" id="IPR010982">
    <property type="entry name" value="Lambda_DNA-bd_dom_sf"/>
</dbReference>
<proteinExistence type="inferred from homology"/>
<organism evidence="4">
    <name type="scientific">Flagellimonas sp. MMG031</name>
    <dbReference type="NCBI Taxonomy" id="3158549"/>
    <lineage>
        <taxon>Bacteria</taxon>
        <taxon>Pseudomonadati</taxon>
        <taxon>Bacteroidota</taxon>
        <taxon>Flavobacteriia</taxon>
        <taxon>Flavobacteriales</taxon>
        <taxon>Flavobacteriaceae</taxon>
        <taxon>Flagellimonas</taxon>
    </lineage>
</organism>
<dbReference type="RefSeq" id="WP_349352265.1">
    <property type="nucleotide sequence ID" value="NZ_CP157804.1"/>
</dbReference>
<dbReference type="PANTHER" id="PTHR36924:SF1">
    <property type="entry name" value="ANTITOXIN HIGA-1"/>
    <property type="match status" value="1"/>
</dbReference>
<dbReference type="PANTHER" id="PTHR36924">
    <property type="entry name" value="ANTITOXIN HIGA-1"/>
    <property type="match status" value="1"/>
</dbReference>
<dbReference type="CDD" id="cd00093">
    <property type="entry name" value="HTH_XRE"/>
    <property type="match status" value="1"/>
</dbReference>
<gene>
    <name evidence="4" type="ORF">ABNE31_02590</name>
</gene>
<evidence type="ECO:0000313" key="4">
    <source>
        <dbReference type="EMBL" id="XBQ23814.1"/>
    </source>
</evidence>
<sequence length="363" mass="41985">MATKTNQYHPQIAFHPGETLAEKLEELGMGPKEFAIRTGKPEKTVIAILKGKSSITPEMAVQFEHVLKIPAHFWLNMQRNYDEYMAREERQELLQEATEWAKSFPYSDLVKKEWIPARPSILEKTSELLAFFGISSHAAWEDYYFNQQLKVAFRISLAHTKEPYAISAWLRKGELQAAELPKMPYNERLFKDALPEIKSIMAAHPANFFEKLQALCLEAGVKVVHTPNIKKAPINGSTRWLGDTPLIQLSGRYKRNDSFWFTFFHEAGHIILHGKKDIFLEDVDYSDKDLAKEEEANNFAVKWTLSNEQEEEIIQRYSLTEDDVLEFAEKFNTHPAIIIGRLHHKKLLHYSVGRQFIEPVELA</sequence>
<dbReference type="GO" id="GO:0003677">
    <property type="term" value="F:DNA binding"/>
    <property type="evidence" value="ECO:0007669"/>
    <property type="project" value="UniProtKB-KW"/>
</dbReference>
<dbReference type="KEGG" id="fld:ABNE31_02590"/>
<accession>A0AAU7MZM6</accession>